<dbReference type="NCBIfam" id="NF005486">
    <property type="entry name" value="PRK07093.1"/>
    <property type="match status" value="1"/>
</dbReference>
<dbReference type="GO" id="GO:0000162">
    <property type="term" value="P:L-tryptophan biosynthetic process"/>
    <property type="evidence" value="ECO:0007669"/>
    <property type="project" value="TreeGrafter"/>
</dbReference>
<name>A0A0F9XBZ1_9ZZZZ</name>
<proteinExistence type="predicted"/>
<gene>
    <name evidence="2" type="ORF">LCGC14_0166120</name>
</gene>
<feature type="domain" description="Chorismate-utilising enzyme C-terminal" evidence="1">
    <location>
        <begin position="74"/>
        <end position="318"/>
    </location>
</feature>
<dbReference type="Gene3D" id="3.60.120.10">
    <property type="entry name" value="Anthranilate synthase"/>
    <property type="match status" value="1"/>
</dbReference>
<sequence length="324" mass="37178">MENFEKKVTRFLQDETPFFFIIDFEKSVKQVFTFEEATKEKIYFNIKGVGNDKDLTSTQFDDKVIDLKPTLVSKDIYEKSFNTVKQELNNGNSFLLNLTFPTALDTNVELQEIYQKAHAPYKLLYKDKFVVFSPECYLKIKDGNVFSYPMKGTINSSVPNAEELLLSNKKELYEHNTIVDLIRNDLSMIAKNVSVNKFRFVDTIKKGNQELLQTSTEIQGKLPENWKDEFSTLLLKTLPAGSISGAPKKKTLEIISKAEIAPRGFYTGIFGIFDGQQIDSAVSIRFIEKINKKLFYKSGGGITHLSEMKEEYQELLEKIYVPII</sequence>
<dbReference type="Pfam" id="PF00425">
    <property type="entry name" value="Chorismate_bind"/>
    <property type="match status" value="1"/>
</dbReference>
<dbReference type="PRINTS" id="PR00095">
    <property type="entry name" value="ANTSNTHASEI"/>
</dbReference>
<dbReference type="InterPro" id="IPR019999">
    <property type="entry name" value="Anth_synth_I-like"/>
</dbReference>
<dbReference type="InterPro" id="IPR015890">
    <property type="entry name" value="Chorismate_C"/>
</dbReference>
<evidence type="ECO:0000313" key="2">
    <source>
        <dbReference type="EMBL" id="KKN96566.1"/>
    </source>
</evidence>
<dbReference type="PANTHER" id="PTHR11236:SF50">
    <property type="entry name" value="AMINODEOXYCHORISMATE SYNTHASE COMPONENT 1"/>
    <property type="match status" value="1"/>
</dbReference>
<dbReference type="GO" id="GO:0046820">
    <property type="term" value="F:4-amino-4-deoxychorismate synthase activity"/>
    <property type="evidence" value="ECO:0007669"/>
    <property type="project" value="TreeGrafter"/>
</dbReference>
<dbReference type="EMBL" id="LAZR01000063">
    <property type="protein sequence ID" value="KKN96566.1"/>
    <property type="molecule type" value="Genomic_DNA"/>
</dbReference>
<dbReference type="AlphaFoldDB" id="A0A0F9XBZ1"/>
<dbReference type="InterPro" id="IPR005801">
    <property type="entry name" value="ADC_synthase"/>
</dbReference>
<comment type="caution">
    <text evidence="2">The sequence shown here is derived from an EMBL/GenBank/DDBJ whole genome shotgun (WGS) entry which is preliminary data.</text>
</comment>
<dbReference type="SUPFAM" id="SSF56322">
    <property type="entry name" value="ADC synthase"/>
    <property type="match status" value="1"/>
</dbReference>
<protein>
    <recommendedName>
        <fullName evidence="1">Chorismate-utilising enzyme C-terminal domain-containing protein</fullName>
    </recommendedName>
</protein>
<evidence type="ECO:0000259" key="1">
    <source>
        <dbReference type="Pfam" id="PF00425"/>
    </source>
</evidence>
<dbReference type="PANTHER" id="PTHR11236">
    <property type="entry name" value="AMINOBENZOATE/ANTHRANILATE SYNTHASE"/>
    <property type="match status" value="1"/>
</dbReference>
<accession>A0A0F9XBZ1</accession>
<organism evidence="2">
    <name type="scientific">marine sediment metagenome</name>
    <dbReference type="NCBI Taxonomy" id="412755"/>
    <lineage>
        <taxon>unclassified sequences</taxon>
        <taxon>metagenomes</taxon>
        <taxon>ecological metagenomes</taxon>
    </lineage>
</organism>
<reference evidence="2" key="1">
    <citation type="journal article" date="2015" name="Nature">
        <title>Complex archaea that bridge the gap between prokaryotes and eukaryotes.</title>
        <authorList>
            <person name="Spang A."/>
            <person name="Saw J.H."/>
            <person name="Jorgensen S.L."/>
            <person name="Zaremba-Niedzwiedzka K."/>
            <person name="Martijn J."/>
            <person name="Lind A.E."/>
            <person name="van Eijk R."/>
            <person name="Schleper C."/>
            <person name="Guy L."/>
            <person name="Ettema T.J."/>
        </authorList>
    </citation>
    <scope>NUCLEOTIDE SEQUENCE</scope>
</reference>